<dbReference type="CDD" id="cd18580">
    <property type="entry name" value="ABC_6TM_ABCC_D2"/>
    <property type="match status" value="1"/>
</dbReference>
<feature type="transmembrane region" description="Helical" evidence="11">
    <location>
        <begin position="325"/>
        <end position="345"/>
    </location>
</feature>
<organism evidence="14 15">
    <name type="scientific">Nitzschia inconspicua</name>
    <dbReference type="NCBI Taxonomy" id="303405"/>
    <lineage>
        <taxon>Eukaryota</taxon>
        <taxon>Sar</taxon>
        <taxon>Stramenopiles</taxon>
        <taxon>Ochrophyta</taxon>
        <taxon>Bacillariophyta</taxon>
        <taxon>Bacillariophyceae</taxon>
        <taxon>Bacillariophycidae</taxon>
        <taxon>Bacillariales</taxon>
        <taxon>Bacillariaceae</taxon>
        <taxon>Nitzschia</taxon>
    </lineage>
</organism>
<dbReference type="PROSITE" id="PS00211">
    <property type="entry name" value="ABC_TRANSPORTER_1"/>
    <property type="match status" value="2"/>
</dbReference>
<comment type="subcellular location">
    <subcellularLocation>
        <location evidence="1">Membrane</location>
        <topology evidence="1">Multi-pass membrane protein</topology>
    </subcellularLocation>
</comment>
<evidence type="ECO:0000256" key="7">
    <source>
        <dbReference type="ARBA" id="ARBA00022840"/>
    </source>
</evidence>
<dbReference type="CDD" id="cd03250">
    <property type="entry name" value="ABCC_MRP_domain1"/>
    <property type="match status" value="1"/>
</dbReference>
<feature type="domain" description="ABC transmembrane type-1" evidence="13">
    <location>
        <begin position="106"/>
        <end position="365"/>
    </location>
</feature>
<accession>A0A9K3L204</accession>
<protein>
    <submittedName>
        <fullName evidence="14">Multidrug ABC transporter permease/ATPase</fullName>
    </submittedName>
</protein>
<dbReference type="PANTHER" id="PTHR24223:SF456">
    <property type="entry name" value="MULTIDRUG RESISTANCE-ASSOCIATED PROTEIN LETHAL(2)03659"/>
    <property type="match status" value="1"/>
</dbReference>
<dbReference type="CDD" id="cd03244">
    <property type="entry name" value="ABCC_MRP_domain2"/>
    <property type="match status" value="1"/>
</dbReference>
<evidence type="ECO:0000256" key="3">
    <source>
        <dbReference type="ARBA" id="ARBA00022448"/>
    </source>
</evidence>
<gene>
    <name evidence="14" type="ORF">IV203_003373</name>
</gene>
<dbReference type="EMBL" id="JAGRRH010000016">
    <property type="protein sequence ID" value="KAG7354017.1"/>
    <property type="molecule type" value="Genomic_DNA"/>
</dbReference>
<dbReference type="Pfam" id="PF00664">
    <property type="entry name" value="ABC_membrane"/>
    <property type="match status" value="2"/>
</dbReference>
<dbReference type="SMART" id="SM00382">
    <property type="entry name" value="AAA"/>
    <property type="match status" value="2"/>
</dbReference>
<feature type="transmembrane region" description="Helical" evidence="11">
    <location>
        <begin position="814"/>
        <end position="835"/>
    </location>
</feature>
<keyword evidence="3" id="KW-0813">Transport</keyword>
<feature type="transmembrane region" description="Helical" evidence="11">
    <location>
        <begin position="100"/>
        <end position="125"/>
    </location>
</feature>
<evidence type="ECO:0000313" key="15">
    <source>
        <dbReference type="Proteomes" id="UP000693970"/>
    </source>
</evidence>
<feature type="region of interest" description="Disordered" evidence="10">
    <location>
        <begin position="1"/>
        <end position="23"/>
    </location>
</feature>
<dbReference type="Pfam" id="PF00005">
    <property type="entry name" value="ABC_tran"/>
    <property type="match status" value="2"/>
</dbReference>
<evidence type="ECO:0000256" key="11">
    <source>
        <dbReference type="SAM" id="Phobius"/>
    </source>
</evidence>
<feature type="domain" description="ABC transporter" evidence="12">
    <location>
        <begin position="1099"/>
        <end position="1332"/>
    </location>
</feature>
<keyword evidence="4 11" id="KW-0812">Transmembrane</keyword>
<evidence type="ECO:0000256" key="4">
    <source>
        <dbReference type="ARBA" id="ARBA00022692"/>
    </source>
</evidence>
<keyword evidence="6" id="KW-0547">Nucleotide-binding</keyword>
<keyword evidence="7" id="KW-0067">ATP-binding</keyword>
<dbReference type="Proteomes" id="UP000693970">
    <property type="component" value="Unassembled WGS sequence"/>
</dbReference>
<reference evidence="14" key="2">
    <citation type="submission" date="2021-04" db="EMBL/GenBank/DDBJ databases">
        <authorList>
            <person name="Podell S."/>
        </authorList>
    </citation>
    <scope>NUCLEOTIDE SEQUENCE</scope>
    <source>
        <strain evidence="14">Hildebrandi</strain>
    </source>
</reference>
<feature type="transmembrane region" description="Helical" evidence="11">
    <location>
        <begin position="774"/>
        <end position="794"/>
    </location>
</feature>
<evidence type="ECO:0000256" key="10">
    <source>
        <dbReference type="SAM" id="MobiDB-lite"/>
    </source>
</evidence>
<evidence type="ECO:0000256" key="6">
    <source>
        <dbReference type="ARBA" id="ARBA00022741"/>
    </source>
</evidence>
<comment type="similarity">
    <text evidence="2">Belongs to the ABC transporter superfamily. ABCC family. Conjugate transporter (TC 3.A.1.208) subfamily.</text>
</comment>
<feature type="domain" description="ABC transporter" evidence="12">
    <location>
        <begin position="456"/>
        <end position="692"/>
    </location>
</feature>
<dbReference type="FunFam" id="3.40.50.300:FF:000163">
    <property type="entry name" value="Multidrug resistance-associated protein member 4"/>
    <property type="match status" value="1"/>
</dbReference>
<dbReference type="PROSITE" id="PS50893">
    <property type="entry name" value="ABC_TRANSPORTER_2"/>
    <property type="match status" value="2"/>
</dbReference>
<feature type="compositionally biased region" description="Basic and acidic residues" evidence="10">
    <location>
        <begin position="454"/>
        <end position="465"/>
    </location>
</feature>
<proteinExistence type="inferred from homology"/>
<feature type="domain" description="ABC transmembrane type-1" evidence="13">
    <location>
        <begin position="775"/>
        <end position="1059"/>
    </location>
</feature>
<keyword evidence="5" id="KW-0677">Repeat</keyword>
<evidence type="ECO:0000256" key="5">
    <source>
        <dbReference type="ARBA" id="ARBA00022737"/>
    </source>
</evidence>
<dbReference type="InterPro" id="IPR003593">
    <property type="entry name" value="AAA+_ATPase"/>
</dbReference>
<dbReference type="InterPro" id="IPR050173">
    <property type="entry name" value="ABC_transporter_C-like"/>
</dbReference>
<feature type="region of interest" description="Disordered" evidence="10">
    <location>
        <begin position="436"/>
        <end position="469"/>
    </location>
</feature>
<keyword evidence="15" id="KW-1185">Reference proteome</keyword>
<evidence type="ECO:0000256" key="1">
    <source>
        <dbReference type="ARBA" id="ARBA00004141"/>
    </source>
</evidence>
<dbReference type="FunFam" id="1.20.1560.10:FF:000013">
    <property type="entry name" value="ABC transporter C family member 2"/>
    <property type="match status" value="1"/>
</dbReference>
<dbReference type="CDD" id="cd18579">
    <property type="entry name" value="ABC_6TM_ABCC_D1"/>
    <property type="match status" value="1"/>
</dbReference>
<dbReference type="InterPro" id="IPR044746">
    <property type="entry name" value="ABCC_6TM_D1"/>
</dbReference>
<dbReference type="InterPro" id="IPR017871">
    <property type="entry name" value="ABC_transporter-like_CS"/>
</dbReference>
<feature type="transmembrane region" description="Helical" evidence="11">
    <location>
        <begin position="239"/>
        <end position="257"/>
    </location>
</feature>
<dbReference type="GO" id="GO:0016887">
    <property type="term" value="F:ATP hydrolysis activity"/>
    <property type="evidence" value="ECO:0007669"/>
    <property type="project" value="InterPro"/>
</dbReference>
<feature type="transmembrane region" description="Helical" evidence="11">
    <location>
        <begin position="207"/>
        <end position="233"/>
    </location>
</feature>
<keyword evidence="8 11" id="KW-1133">Transmembrane helix</keyword>
<evidence type="ECO:0000259" key="12">
    <source>
        <dbReference type="PROSITE" id="PS50893"/>
    </source>
</evidence>
<comment type="caution">
    <text evidence="14">The sequence shown here is derived from an EMBL/GenBank/DDBJ whole genome shotgun (WGS) entry which is preliminary data.</text>
</comment>
<evidence type="ECO:0000256" key="2">
    <source>
        <dbReference type="ARBA" id="ARBA00009726"/>
    </source>
</evidence>
<dbReference type="PROSITE" id="PS50929">
    <property type="entry name" value="ABC_TM1F"/>
    <property type="match status" value="2"/>
</dbReference>
<name>A0A9K3L204_9STRA</name>
<reference evidence="14" key="1">
    <citation type="journal article" date="2021" name="Sci. Rep.">
        <title>Diploid genomic architecture of Nitzschia inconspicua, an elite biomass production diatom.</title>
        <authorList>
            <person name="Oliver A."/>
            <person name="Podell S."/>
            <person name="Pinowska A."/>
            <person name="Traller J.C."/>
            <person name="Smith S.R."/>
            <person name="McClure R."/>
            <person name="Beliaev A."/>
            <person name="Bohutskyi P."/>
            <person name="Hill E.A."/>
            <person name="Rabines A."/>
            <person name="Zheng H."/>
            <person name="Allen L.Z."/>
            <person name="Kuo A."/>
            <person name="Grigoriev I.V."/>
            <person name="Allen A.E."/>
            <person name="Hazlebeck D."/>
            <person name="Allen E.E."/>
        </authorList>
    </citation>
    <scope>NUCLEOTIDE SEQUENCE</scope>
    <source>
        <strain evidence="14">Hildebrandi</strain>
    </source>
</reference>
<dbReference type="GO" id="GO:0005524">
    <property type="term" value="F:ATP binding"/>
    <property type="evidence" value="ECO:0007669"/>
    <property type="project" value="UniProtKB-KW"/>
</dbReference>
<evidence type="ECO:0000259" key="13">
    <source>
        <dbReference type="PROSITE" id="PS50929"/>
    </source>
</evidence>
<feature type="transmembrane region" description="Helical" evidence="11">
    <location>
        <begin position="137"/>
        <end position="159"/>
    </location>
</feature>
<dbReference type="InterPro" id="IPR003439">
    <property type="entry name" value="ABC_transporter-like_ATP-bd"/>
</dbReference>
<dbReference type="FunFam" id="3.40.50.300:FF:000973">
    <property type="entry name" value="Multidrug resistance-associated protein 4"/>
    <property type="match status" value="1"/>
</dbReference>
<sequence length="1355" mass="151196">MKSSSQDSLSEQRHEPSQRPPNMMASASRLSRLLFRWPYPLLKLGLERPLEDSDLPEILRQDTSRYNREYLQALWQRERERNPRNPSLHRAMLIDFFRSIWYVQPLLAAAATAKIVQAVVLGRLIETFEADDDRGYLWAGLLVACGVVILFEHHHVFFVTWRKGMQLRISCVAAIYDKSLRLSSTHQDTTQSTGKIMNLASNDVERFLLAALFISHLIWSPLQSIAILVVGWLQVGPSFAAGFGLLVFGFVPFQFYLSNRFAFFRSKIAAITDSRVNFVSQAVHGARVMKMSGYEWRFLDRIANWRAQEVDQIQRANRLKAWNEALFFAANVVISLVIFLVHVFIGGTLTAGKVFTVFTLINIMQLEMTKHVSLGVMGVSEVYVSITRIQKFLQFPERPSLQRKQASGESEKDDEIVISMSHVDCYWNHVQELSTFDDESDSRPNTTQVEDSNQDLKSHDDRETDSVTSSDLIPALSGITLDLRRGQLTCIIGAVGCGKSALLQAIVGELPVYRGKLRYHDTEGHVDEKKEKIAYASQDPWIMDGTVRENITLGRPFDEQWYNKVVDACGLRFDFELFRNGDQTIVGDRGIQCSGGQRARIGLARAIYRDADVLIADDPLSAVDAKVGRQIFREALMGLCVNQGKCVVLATHQHQYVHEQRCVLLVNGQIECVGSYSECVDAAGGKLSAHVANDAVDVLDTREEHTVQSPVDETKDNLIIDSDRNEVQDGNANLAQNANRDNVDEAAEDSREAKVSGVVEWSTYLNYIRAMGGLWVALVLLSVFCATQGLVLWTVATMGRWAERPSEEQSSWDILGLVIGQGCLVIIFAVFRAMLSFRLTINASKKLHDTMAQAVLRAPISFFDTNPLGRILNRFSADVGSNDDLLPQTLFDFTVILFIVVGALSTTVASLPFALLAVPPLLYYFIMVRRVFVTSSRELKRLEGLARSPIYAMMSESLCGVATIRANSALQYFTLKFEAVHDSHTRAFFSFIASSRWVGFRMDSLVFMLMSLVSFLSVLFQTEGWFTIDPAILGLSISMLLQLAGMFQWCIRQSAEVVNQMVSVERVLSFGKIEPEAPLELENDETLDPSWPSHGAVEVRELSVRYRPSLPLALDRATFSVPNGSRVGVVGRTGSGKSTVVQTLFRLLEADKGSIEIDNVNIANIGLHRLRTSISVIPQVPTLFSGCTVRENLDLFNIHTDEAIHKALQDAHMSDVISELPKGIHSPVSEGGSNFSVGQRQLLCLARAILSKNKLLILDEATASVDRRTDQMLHESLHESFGDATIIAVAHRLDTVIEHDYILVLGQGKVLEFGSPADLLRSGGAFSKMVDDTGDITSKDLRQRAFNRTAKDKAT</sequence>
<dbReference type="InterPro" id="IPR044726">
    <property type="entry name" value="ABCC_6TM_D2"/>
</dbReference>
<feature type="transmembrane region" description="Helical" evidence="11">
    <location>
        <begin position="913"/>
        <end position="932"/>
    </location>
</feature>
<dbReference type="OrthoDB" id="6500128at2759"/>
<dbReference type="GO" id="GO:0016020">
    <property type="term" value="C:membrane"/>
    <property type="evidence" value="ECO:0007669"/>
    <property type="project" value="UniProtKB-SubCell"/>
</dbReference>
<dbReference type="InterPro" id="IPR011527">
    <property type="entry name" value="ABC1_TM_dom"/>
</dbReference>
<evidence type="ECO:0000256" key="8">
    <source>
        <dbReference type="ARBA" id="ARBA00022989"/>
    </source>
</evidence>
<evidence type="ECO:0000313" key="14">
    <source>
        <dbReference type="EMBL" id="KAG7354017.1"/>
    </source>
</evidence>
<keyword evidence="9 11" id="KW-0472">Membrane</keyword>
<dbReference type="PANTHER" id="PTHR24223">
    <property type="entry name" value="ATP-BINDING CASSETTE SUB-FAMILY C"/>
    <property type="match status" value="1"/>
</dbReference>
<evidence type="ECO:0000256" key="9">
    <source>
        <dbReference type="ARBA" id="ARBA00023136"/>
    </source>
</evidence>
<dbReference type="GO" id="GO:0140359">
    <property type="term" value="F:ABC-type transporter activity"/>
    <property type="evidence" value="ECO:0007669"/>
    <property type="project" value="InterPro"/>
</dbReference>
<feature type="transmembrane region" description="Helical" evidence="11">
    <location>
        <begin position="1005"/>
        <end position="1026"/>
    </location>
</feature>